<organism evidence="1 2">
    <name type="scientific">Bifidobacterium adolescentis</name>
    <dbReference type="NCBI Taxonomy" id="1680"/>
    <lineage>
        <taxon>Bacteria</taxon>
        <taxon>Bacillati</taxon>
        <taxon>Actinomycetota</taxon>
        <taxon>Actinomycetes</taxon>
        <taxon>Bifidobacteriales</taxon>
        <taxon>Bifidobacteriaceae</taxon>
        <taxon>Bifidobacterium</taxon>
    </lineage>
</organism>
<evidence type="ECO:0000313" key="1">
    <source>
        <dbReference type="EMBL" id="QHB62755.1"/>
    </source>
</evidence>
<reference evidence="1 2" key="1">
    <citation type="submission" date="2019-12" db="EMBL/GenBank/DDBJ databases">
        <title>Draft Genome Sequence of Bifidobacterium adolescentis ZJ2.</title>
        <authorList>
            <person name="Jin Z."/>
        </authorList>
    </citation>
    <scope>NUCLEOTIDE SEQUENCE [LARGE SCALE GENOMIC DNA]</scope>
    <source>
        <strain evidence="1 2">ZJ2</strain>
    </source>
</reference>
<dbReference type="Proteomes" id="UP000464884">
    <property type="component" value="Chromosome"/>
</dbReference>
<dbReference type="EMBL" id="CP047129">
    <property type="protein sequence ID" value="QHB62755.1"/>
    <property type="molecule type" value="Genomic_DNA"/>
</dbReference>
<dbReference type="RefSeq" id="WP_159140652.1">
    <property type="nucleotide sequence ID" value="NZ_CP047129.1"/>
</dbReference>
<evidence type="ECO:0000313" key="2">
    <source>
        <dbReference type="Proteomes" id="UP000464884"/>
    </source>
</evidence>
<accession>A0A6I6QZ94</accession>
<dbReference type="AlphaFoldDB" id="A0A6I6QZ94"/>
<proteinExistence type="predicted"/>
<gene>
    <name evidence="1" type="ORF">F3K97_05375</name>
</gene>
<sequence>MSKWKNVSIPGVHDWDNDLKTLLTADPDGANAPLEVDWTDPDAIAAAREMVADAMLPALADALHGIADQFADVPPVGRLAIIGGIADAIGALESFMGPVIVSQTKPGEQCARAALGLSEDGYRGLAEQAGAVARTVVEARECGCGNLHPCGLADGSMLFAGVEQGKPPEFRLAPWWQGEGDDE</sequence>
<protein>
    <submittedName>
        <fullName evidence="1">Uncharacterized protein</fullName>
    </submittedName>
</protein>
<name>A0A6I6QZ94_BIFAD</name>